<sequence length="415" mass="47647">MMVSYGIFPASTETLPLVRESSLRPSLLWVCGGDFNDLLCMNEKVGGSEKSIPDMIRFRQAIDDCDLTDLGCSGLRLTWNNRRDGKCNVQERLDRFLVDNNWRDRFAHVRVDHLGFNSSDHRPILPTFNLNFMPQRSRFRGFLFEPFWMKEKYFGSVVDEIDDKNKEIEKLYKHCEKDGVLHSIKSLERSVENLHDCEELYWKQCSRADWLEAGDRNSKFFHFRASARKKKNYVEVLLDDESRTHDTDEGLAQDYFTTIFQSSNPSLNNTRCASEGIKSYLNNGRRDVLDATFTIDETRAAVFDLSPTKAPGPDGFHAIFFQKFCGVIGDDFSKVCLRMLNGDCSFREFNSTNVVLIPKIKSHNSIKDFRPISLCSVVYKTVTKVLASRLKSHLPDIISSYQSAFVLAGKFSTMS</sequence>
<dbReference type="InterPro" id="IPR036691">
    <property type="entry name" value="Endo/exonu/phosph_ase_sf"/>
</dbReference>
<protein>
    <recommendedName>
        <fullName evidence="3">Reverse transcriptase domain-containing protein</fullName>
    </recommendedName>
</protein>
<reference evidence="1" key="1">
    <citation type="journal article" date="2023" name="Plant J.">
        <title>Genome sequences and population genomics provide insights into the demographic history, inbreeding, and mutation load of two 'living fossil' tree species of Dipteronia.</title>
        <authorList>
            <person name="Feng Y."/>
            <person name="Comes H.P."/>
            <person name="Chen J."/>
            <person name="Zhu S."/>
            <person name="Lu R."/>
            <person name="Zhang X."/>
            <person name="Li P."/>
            <person name="Qiu J."/>
            <person name="Olsen K.M."/>
            <person name="Qiu Y."/>
        </authorList>
    </citation>
    <scope>NUCLEOTIDE SEQUENCE</scope>
    <source>
        <strain evidence="1">NBL</strain>
    </source>
</reference>
<dbReference type="Proteomes" id="UP001281410">
    <property type="component" value="Unassembled WGS sequence"/>
</dbReference>
<evidence type="ECO:0000313" key="1">
    <source>
        <dbReference type="EMBL" id="KAK3200136.1"/>
    </source>
</evidence>
<dbReference type="SUPFAM" id="SSF56219">
    <property type="entry name" value="DNase I-like"/>
    <property type="match status" value="1"/>
</dbReference>
<proteinExistence type="predicted"/>
<organism evidence="1 2">
    <name type="scientific">Dipteronia sinensis</name>
    <dbReference type="NCBI Taxonomy" id="43782"/>
    <lineage>
        <taxon>Eukaryota</taxon>
        <taxon>Viridiplantae</taxon>
        <taxon>Streptophyta</taxon>
        <taxon>Embryophyta</taxon>
        <taxon>Tracheophyta</taxon>
        <taxon>Spermatophyta</taxon>
        <taxon>Magnoliopsida</taxon>
        <taxon>eudicotyledons</taxon>
        <taxon>Gunneridae</taxon>
        <taxon>Pentapetalae</taxon>
        <taxon>rosids</taxon>
        <taxon>malvids</taxon>
        <taxon>Sapindales</taxon>
        <taxon>Sapindaceae</taxon>
        <taxon>Hippocastanoideae</taxon>
        <taxon>Acereae</taxon>
        <taxon>Dipteronia</taxon>
    </lineage>
</organism>
<dbReference type="PANTHER" id="PTHR33710">
    <property type="entry name" value="BNAC02G09200D PROTEIN"/>
    <property type="match status" value="1"/>
</dbReference>
<gene>
    <name evidence="1" type="ORF">Dsin_023551</name>
</gene>
<keyword evidence="2" id="KW-1185">Reference proteome</keyword>
<accession>A0AAE0A545</accession>
<evidence type="ECO:0000313" key="2">
    <source>
        <dbReference type="Proteomes" id="UP001281410"/>
    </source>
</evidence>
<dbReference type="EMBL" id="JANJYJ010000007">
    <property type="protein sequence ID" value="KAK3200136.1"/>
    <property type="molecule type" value="Genomic_DNA"/>
</dbReference>
<comment type="caution">
    <text evidence="1">The sequence shown here is derived from an EMBL/GenBank/DDBJ whole genome shotgun (WGS) entry which is preliminary data.</text>
</comment>
<evidence type="ECO:0008006" key="3">
    <source>
        <dbReference type="Google" id="ProtNLM"/>
    </source>
</evidence>
<dbReference type="AlphaFoldDB" id="A0AAE0A545"/>
<dbReference type="Gene3D" id="3.60.10.10">
    <property type="entry name" value="Endonuclease/exonuclease/phosphatase"/>
    <property type="match status" value="1"/>
</dbReference>
<dbReference type="PANTHER" id="PTHR33710:SF71">
    <property type="entry name" value="ENDONUCLEASE_EXONUCLEASE_PHOSPHATASE DOMAIN-CONTAINING PROTEIN"/>
    <property type="match status" value="1"/>
</dbReference>
<name>A0AAE0A545_9ROSI</name>